<keyword evidence="1" id="KW-0175">Coiled coil</keyword>
<dbReference type="OrthoDB" id="371744at2759"/>
<evidence type="ECO:0000313" key="3">
    <source>
        <dbReference type="Proteomes" id="UP000220797"/>
    </source>
</evidence>
<dbReference type="EMBL" id="CVMV01000022">
    <property type="protein sequence ID" value="CRG94231.1"/>
    <property type="molecule type" value="Genomic_DNA"/>
</dbReference>
<proteinExistence type="predicted"/>
<comment type="caution">
    <text evidence="2">The sequence shown here is derived from an EMBL/GenBank/DDBJ whole genome shotgun (WGS) entry which is preliminary data.</text>
</comment>
<reference evidence="2" key="1">
    <citation type="submission" date="2015-04" db="EMBL/GenBank/DDBJ databases">
        <authorList>
            <consortium name="Pathogen Informatics"/>
        </authorList>
    </citation>
    <scope>NUCLEOTIDE SEQUENCE [LARGE SCALE GENOMIC DNA]</scope>
    <source>
        <strain evidence="2">8A</strain>
    </source>
</reference>
<sequence length="170" mass="20727">MKSVISKNKKKDDEQLMKAKELKEKIESMKNDLVSKTIIMKSLKEQRENKLENIKKLEIENKTSYENFKNEYEQILNQYKNIEKEIYEMLNDLKMLSERSYIIEEKKKDLHHQIEEVECEIIKHSHMINDILIKIKEIFKKTHIQYQYEEDLKPLLIRLQDINKKDDKIK</sequence>
<dbReference type="VEuPathDB" id="PlasmoDB:PGAL8A_00393500"/>
<name>A0A1J1GP14_PLAGA</name>
<dbReference type="Proteomes" id="UP000220797">
    <property type="component" value="Unassembled WGS sequence"/>
</dbReference>
<evidence type="ECO:0000313" key="2">
    <source>
        <dbReference type="EMBL" id="CRG94231.1"/>
    </source>
</evidence>
<dbReference type="AlphaFoldDB" id="A0A1J1GP14"/>
<accession>A0A1J1GP14</accession>
<gene>
    <name evidence="2" type="ORF">PGAL8A_00393500</name>
</gene>
<keyword evidence="3" id="KW-1185">Reference proteome</keyword>
<organism evidence="2 3">
    <name type="scientific">Plasmodium gallinaceum</name>
    <dbReference type="NCBI Taxonomy" id="5849"/>
    <lineage>
        <taxon>Eukaryota</taxon>
        <taxon>Sar</taxon>
        <taxon>Alveolata</taxon>
        <taxon>Apicomplexa</taxon>
        <taxon>Aconoidasida</taxon>
        <taxon>Haemosporida</taxon>
        <taxon>Plasmodiidae</taxon>
        <taxon>Plasmodium</taxon>
        <taxon>Plasmodium (Haemamoeba)</taxon>
    </lineage>
</organism>
<protein>
    <submittedName>
        <fullName evidence="2">Uncharacterized protein</fullName>
    </submittedName>
</protein>
<dbReference type="RefSeq" id="XP_028527052.1">
    <property type="nucleotide sequence ID" value="XM_028670284.1"/>
</dbReference>
<dbReference type="GeneID" id="39732465"/>
<feature type="coiled-coil region" evidence="1">
    <location>
        <begin position="12"/>
        <end position="99"/>
    </location>
</feature>
<evidence type="ECO:0000256" key="1">
    <source>
        <dbReference type="SAM" id="Coils"/>
    </source>
</evidence>